<protein>
    <recommendedName>
        <fullName evidence="1">Helitron helicase-like domain-containing protein</fullName>
    </recommendedName>
</protein>
<gene>
    <name evidence="2" type="ORF">XAT740_LOCUS64225</name>
</gene>
<proteinExistence type="predicted"/>
<dbReference type="Proteomes" id="UP000663828">
    <property type="component" value="Unassembled WGS sequence"/>
</dbReference>
<dbReference type="EMBL" id="CAJNOR010021705">
    <property type="protein sequence ID" value="CAF1691507.1"/>
    <property type="molecule type" value="Genomic_DNA"/>
</dbReference>
<dbReference type="InterPro" id="IPR025476">
    <property type="entry name" value="Helitron_helicase-like"/>
</dbReference>
<name>A0A816HQN3_ADIRI</name>
<comment type="caution">
    <text evidence="2">The sequence shown here is derived from an EMBL/GenBank/DDBJ whole genome shotgun (WGS) entry which is preliminary data.</text>
</comment>
<evidence type="ECO:0000313" key="3">
    <source>
        <dbReference type="Proteomes" id="UP000663828"/>
    </source>
</evidence>
<feature type="domain" description="Helitron helicase-like" evidence="1">
    <location>
        <begin position="4"/>
        <end position="31"/>
    </location>
</feature>
<keyword evidence="3" id="KW-1185">Reference proteome</keyword>
<evidence type="ECO:0000259" key="1">
    <source>
        <dbReference type="Pfam" id="PF14214"/>
    </source>
</evidence>
<feature type="non-terminal residue" evidence="2">
    <location>
        <position position="108"/>
    </location>
</feature>
<reference evidence="2" key="1">
    <citation type="submission" date="2021-02" db="EMBL/GenBank/DDBJ databases">
        <authorList>
            <person name="Nowell W R."/>
        </authorList>
    </citation>
    <scope>NUCLEOTIDE SEQUENCE</scope>
</reference>
<dbReference type="Pfam" id="PF14214">
    <property type="entry name" value="Helitron_like_N"/>
    <property type="match status" value="1"/>
</dbReference>
<organism evidence="2 3">
    <name type="scientific">Adineta ricciae</name>
    <name type="common">Rotifer</name>
    <dbReference type="NCBI Taxonomy" id="249248"/>
    <lineage>
        <taxon>Eukaryota</taxon>
        <taxon>Metazoa</taxon>
        <taxon>Spiralia</taxon>
        <taxon>Gnathifera</taxon>
        <taxon>Rotifera</taxon>
        <taxon>Eurotatoria</taxon>
        <taxon>Bdelloidea</taxon>
        <taxon>Adinetida</taxon>
        <taxon>Adinetidae</taxon>
        <taxon>Adineta</taxon>
    </lineage>
</organism>
<accession>A0A816HQN3</accession>
<dbReference type="AlphaFoldDB" id="A0A816HQN3"/>
<evidence type="ECO:0000313" key="2">
    <source>
        <dbReference type="EMBL" id="CAF1691507.1"/>
    </source>
</evidence>
<sequence length="108" mass="12234">MIIGGVLGPVKAYFGTVESQDRGSLHLHLLIWLDINIKPTDMKEKVQDPNFRERLIAYLENIIKQDLDDFKDIETQAESVPSSSHTSSRLTTDSLYAALRTMDITNLE</sequence>